<evidence type="ECO:0000313" key="10">
    <source>
        <dbReference type="EMBL" id="KAF7465693.1"/>
    </source>
</evidence>
<dbReference type="AlphaFoldDB" id="A0A5E4ABZ9"/>
<evidence type="ECO:0000256" key="9">
    <source>
        <dbReference type="SAM" id="MobiDB-lite"/>
    </source>
</evidence>
<keyword evidence="3" id="KW-0963">Cytoplasm</keyword>
<gene>
    <name evidence="10" type="ORF">GHT09_003852</name>
    <name evidence="11" type="ORF">MONAX_5E046725</name>
</gene>
<dbReference type="Proteomes" id="UP000662637">
    <property type="component" value="Unassembled WGS sequence"/>
</dbReference>
<evidence type="ECO:0000256" key="2">
    <source>
        <dbReference type="ARBA" id="ARBA00004496"/>
    </source>
</evidence>
<evidence type="ECO:0000256" key="4">
    <source>
        <dbReference type="ARBA" id="ARBA00022618"/>
    </source>
</evidence>
<comment type="similarity">
    <text evidence="8">Belongs to the Integrator subunit 13 family.</text>
</comment>
<keyword evidence="6" id="KW-0539">Nucleus</keyword>
<reference evidence="10" key="2">
    <citation type="submission" date="2020-08" db="EMBL/GenBank/DDBJ databases">
        <authorList>
            <person name="Shumante A."/>
            <person name="Zimin A.V."/>
            <person name="Puiu D."/>
            <person name="Salzberg S.L."/>
        </authorList>
    </citation>
    <scope>NUCLEOTIDE SEQUENCE</scope>
    <source>
        <strain evidence="10">WC2-LM</strain>
        <tissue evidence="10">Liver</tissue>
    </source>
</reference>
<feature type="region of interest" description="Disordered" evidence="9">
    <location>
        <begin position="117"/>
        <end position="188"/>
    </location>
</feature>
<dbReference type="GO" id="GO:0032039">
    <property type="term" value="C:integrator complex"/>
    <property type="evidence" value="ECO:0007669"/>
    <property type="project" value="TreeGrafter"/>
</dbReference>
<evidence type="ECO:0000256" key="7">
    <source>
        <dbReference type="ARBA" id="ARBA00023306"/>
    </source>
</evidence>
<evidence type="ECO:0000256" key="5">
    <source>
        <dbReference type="ARBA" id="ARBA00022776"/>
    </source>
</evidence>
<proteinExistence type="inferred from homology"/>
<feature type="compositionally biased region" description="Basic and acidic residues" evidence="9">
    <location>
        <begin position="117"/>
        <end position="176"/>
    </location>
</feature>
<dbReference type="GO" id="GO:0007346">
    <property type="term" value="P:regulation of mitotic cell cycle"/>
    <property type="evidence" value="ECO:0007669"/>
    <property type="project" value="TreeGrafter"/>
</dbReference>
<dbReference type="GO" id="GO:0051301">
    <property type="term" value="P:cell division"/>
    <property type="evidence" value="ECO:0007669"/>
    <property type="project" value="UniProtKB-KW"/>
</dbReference>
<dbReference type="PANTHER" id="PTHR12955:SF1">
    <property type="entry name" value="INTEGRATOR COMPLEX SUBUNIT 13"/>
    <property type="match status" value="1"/>
</dbReference>
<evidence type="ECO:0000256" key="6">
    <source>
        <dbReference type="ARBA" id="ARBA00023242"/>
    </source>
</evidence>
<keyword evidence="7" id="KW-0131">Cell cycle</keyword>
<keyword evidence="5" id="KW-0498">Mitosis</keyword>
<feature type="region of interest" description="Disordered" evidence="9">
    <location>
        <begin position="55"/>
        <end position="80"/>
    </location>
</feature>
<dbReference type="InterPro" id="IPR019355">
    <property type="entry name" value="Cell_cycle_regulator_Mat89Bb"/>
</dbReference>
<evidence type="ECO:0000256" key="3">
    <source>
        <dbReference type="ARBA" id="ARBA00022490"/>
    </source>
</evidence>
<reference evidence="11" key="1">
    <citation type="submission" date="2019-04" db="EMBL/GenBank/DDBJ databases">
        <authorList>
            <person name="Alioto T."/>
            <person name="Alioto T."/>
        </authorList>
    </citation>
    <scope>NUCLEOTIDE SEQUENCE [LARGE SCALE GENOMIC DNA]</scope>
</reference>
<dbReference type="GO" id="GO:0051642">
    <property type="term" value="P:centrosome localization"/>
    <property type="evidence" value="ECO:0007669"/>
    <property type="project" value="TreeGrafter"/>
</dbReference>
<dbReference type="EMBL" id="CABDUW010000042">
    <property type="protein sequence ID" value="VTJ54847.1"/>
    <property type="molecule type" value="Genomic_DNA"/>
</dbReference>
<name>A0A5E4ABZ9_MARMO</name>
<dbReference type="Pfam" id="PF10221">
    <property type="entry name" value="Mat89Bb"/>
    <property type="match status" value="2"/>
</dbReference>
<comment type="subcellular location">
    <subcellularLocation>
        <location evidence="2">Cytoplasm</location>
    </subcellularLocation>
    <subcellularLocation>
        <location evidence="1">Nucleus</location>
    </subcellularLocation>
</comment>
<sequence>MASYYQIEYFSTATFDLASTTVTNIPMKEEQHANTSAHYDVELLHHKDAHVDFLKSGDTHLGGSRREVGTRGKGPKRDEQYRIMWNGSETLVRAHINNSEKHQRVLECLMTYRSKPPEEEEFKKRGRKREDKEDKSEKAVKDHEQEKPWQDSERLKGILERGKEELAEAEIIKDSPDSPEPPNKKAPC</sequence>
<protein>
    <submittedName>
        <fullName evidence="11">Uncharacterized protein</fullName>
    </submittedName>
</protein>
<dbReference type="EMBL" id="WJEC01007901">
    <property type="protein sequence ID" value="KAF7465693.1"/>
    <property type="molecule type" value="Genomic_DNA"/>
</dbReference>
<keyword evidence="4" id="KW-0132">Cell division</keyword>
<evidence type="ECO:0000256" key="8">
    <source>
        <dbReference type="ARBA" id="ARBA00061603"/>
    </source>
</evidence>
<dbReference type="GO" id="GO:0005737">
    <property type="term" value="C:cytoplasm"/>
    <property type="evidence" value="ECO:0007669"/>
    <property type="project" value="UniProtKB-SubCell"/>
</dbReference>
<accession>A0A5E4ABZ9</accession>
<evidence type="ECO:0000313" key="11">
    <source>
        <dbReference type="EMBL" id="VTJ54847.1"/>
    </source>
</evidence>
<organism evidence="11">
    <name type="scientific">Marmota monax</name>
    <name type="common">Woodchuck</name>
    <dbReference type="NCBI Taxonomy" id="9995"/>
    <lineage>
        <taxon>Eukaryota</taxon>
        <taxon>Metazoa</taxon>
        <taxon>Chordata</taxon>
        <taxon>Craniata</taxon>
        <taxon>Vertebrata</taxon>
        <taxon>Euteleostomi</taxon>
        <taxon>Mammalia</taxon>
        <taxon>Eutheria</taxon>
        <taxon>Euarchontoglires</taxon>
        <taxon>Glires</taxon>
        <taxon>Rodentia</taxon>
        <taxon>Sciuromorpha</taxon>
        <taxon>Sciuridae</taxon>
        <taxon>Xerinae</taxon>
        <taxon>Marmotini</taxon>
        <taxon>Marmota</taxon>
    </lineage>
</organism>
<evidence type="ECO:0000256" key="1">
    <source>
        <dbReference type="ARBA" id="ARBA00004123"/>
    </source>
</evidence>
<dbReference type="PANTHER" id="PTHR12955">
    <property type="entry name" value="SARCOMA ANTIGEN NY-SAR-95-RELATED"/>
    <property type="match status" value="1"/>
</dbReference>